<dbReference type="InterPro" id="IPR036388">
    <property type="entry name" value="WH-like_DNA-bd_sf"/>
</dbReference>
<gene>
    <name evidence="5" type="ORF">GO816_17975</name>
</gene>
<dbReference type="GO" id="GO:0003700">
    <property type="term" value="F:DNA-binding transcription factor activity"/>
    <property type="evidence" value="ECO:0007669"/>
    <property type="project" value="InterPro"/>
</dbReference>
<dbReference type="InterPro" id="IPR036390">
    <property type="entry name" value="WH_DNA-bd_sf"/>
</dbReference>
<evidence type="ECO:0000256" key="2">
    <source>
        <dbReference type="ARBA" id="ARBA00023125"/>
    </source>
</evidence>
<proteinExistence type="predicted"/>
<evidence type="ECO:0000313" key="6">
    <source>
        <dbReference type="Proteomes" id="UP000434850"/>
    </source>
</evidence>
<dbReference type="GO" id="GO:0003677">
    <property type="term" value="F:DNA binding"/>
    <property type="evidence" value="ECO:0007669"/>
    <property type="project" value="UniProtKB-KW"/>
</dbReference>
<reference evidence="5 6" key="1">
    <citation type="submission" date="2019-12" db="EMBL/GenBank/DDBJ databases">
        <title>Mucilaginibacter sp. HME9299 genome sequencing and assembly.</title>
        <authorList>
            <person name="Kang H."/>
            <person name="Kim H."/>
            <person name="Joh K."/>
        </authorList>
    </citation>
    <scope>NUCLEOTIDE SEQUENCE [LARGE SCALE GENOMIC DNA]</scope>
    <source>
        <strain evidence="5 6">HME9299</strain>
    </source>
</reference>
<keyword evidence="6" id="KW-1185">Reference proteome</keyword>
<protein>
    <submittedName>
        <fullName evidence="5">GntR family transcriptional regulator</fullName>
    </submittedName>
</protein>
<dbReference type="Pfam" id="PF00392">
    <property type="entry name" value="GntR"/>
    <property type="match status" value="1"/>
</dbReference>
<dbReference type="OrthoDB" id="742238at2"/>
<dbReference type="AlphaFoldDB" id="A0A6I4IRK4"/>
<dbReference type="SUPFAM" id="SSF46785">
    <property type="entry name" value="Winged helix' DNA-binding domain"/>
    <property type="match status" value="1"/>
</dbReference>
<dbReference type="RefSeq" id="WP_157543343.1">
    <property type="nucleotide sequence ID" value="NZ_WQLA01000008.1"/>
</dbReference>
<evidence type="ECO:0000256" key="1">
    <source>
        <dbReference type="ARBA" id="ARBA00023015"/>
    </source>
</evidence>
<keyword evidence="3" id="KW-0804">Transcription</keyword>
<evidence type="ECO:0000256" key="3">
    <source>
        <dbReference type="ARBA" id="ARBA00023163"/>
    </source>
</evidence>
<feature type="domain" description="HTH gntR-type" evidence="4">
    <location>
        <begin position="17"/>
        <end position="84"/>
    </location>
</feature>
<evidence type="ECO:0000313" key="5">
    <source>
        <dbReference type="EMBL" id="MVN93024.1"/>
    </source>
</evidence>
<evidence type="ECO:0000259" key="4">
    <source>
        <dbReference type="PROSITE" id="PS50949"/>
    </source>
</evidence>
<organism evidence="5 6">
    <name type="scientific">Mucilaginibacter aquatilis</name>
    <dbReference type="NCBI Taxonomy" id="1517760"/>
    <lineage>
        <taxon>Bacteria</taxon>
        <taxon>Pseudomonadati</taxon>
        <taxon>Bacteroidota</taxon>
        <taxon>Sphingobacteriia</taxon>
        <taxon>Sphingobacteriales</taxon>
        <taxon>Sphingobacteriaceae</taxon>
        <taxon>Mucilaginibacter</taxon>
    </lineage>
</organism>
<sequence length="84" mass="9742">MENQLPVSWMPNFLACKPLKQQLADVLIRTISVQNLNSDYYLPEIGKLSTTYKVSRDVVFEAYHILMETGIVRYDKSRSKFVLS</sequence>
<dbReference type="InterPro" id="IPR000524">
    <property type="entry name" value="Tscrpt_reg_HTH_GntR"/>
</dbReference>
<dbReference type="PROSITE" id="PS50949">
    <property type="entry name" value="HTH_GNTR"/>
    <property type="match status" value="1"/>
</dbReference>
<keyword evidence="1" id="KW-0805">Transcription regulation</keyword>
<dbReference type="EMBL" id="WQLA01000008">
    <property type="protein sequence ID" value="MVN93024.1"/>
    <property type="molecule type" value="Genomic_DNA"/>
</dbReference>
<dbReference type="Proteomes" id="UP000434850">
    <property type="component" value="Unassembled WGS sequence"/>
</dbReference>
<comment type="caution">
    <text evidence="5">The sequence shown here is derived from an EMBL/GenBank/DDBJ whole genome shotgun (WGS) entry which is preliminary data.</text>
</comment>
<dbReference type="Gene3D" id="1.10.10.10">
    <property type="entry name" value="Winged helix-like DNA-binding domain superfamily/Winged helix DNA-binding domain"/>
    <property type="match status" value="1"/>
</dbReference>
<name>A0A6I4IRK4_9SPHI</name>
<accession>A0A6I4IRK4</accession>
<keyword evidence="2" id="KW-0238">DNA-binding</keyword>